<evidence type="ECO:0000259" key="3">
    <source>
        <dbReference type="SMART" id="SM00822"/>
    </source>
</evidence>
<dbReference type="InterPro" id="IPR002347">
    <property type="entry name" value="SDR_fam"/>
</dbReference>
<dbReference type="OrthoDB" id="154414at2"/>
<dbReference type="PROSITE" id="PS00061">
    <property type="entry name" value="ADH_SHORT"/>
    <property type="match status" value="1"/>
</dbReference>
<keyword evidence="5" id="KW-1185">Reference proteome</keyword>
<dbReference type="FunFam" id="3.40.50.720:FF:000084">
    <property type="entry name" value="Short-chain dehydrogenase reductase"/>
    <property type="match status" value="1"/>
</dbReference>
<keyword evidence="2" id="KW-0560">Oxidoreductase</keyword>
<dbReference type="PANTHER" id="PTHR43639">
    <property type="entry name" value="OXIDOREDUCTASE, SHORT-CHAIN DEHYDROGENASE/REDUCTASE FAMILY (AFU_ORTHOLOGUE AFUA_5G02870)"/>
    <property type="match status" value="1"/>
</dbReference>
<dbReference type="EMBL" id="BJMV01000007">
    <property type="protein sequence ID" value="GEB85822.1"/>
    <property type="molecule type" value="Genomic_DNA"/>
</dbReference>
<dbReference type="PRINTS" id="PR00080">
    <property type="entry name" value="SDRFAMILY"/>
</dbReference>
<dbReference type="InterPro" id="IPR020904">
    <property type="entry name" value="Sc_DH/Rdtase_CS"/>
</dbReference>
<dbReference type="AlphaFoldDB" id="A0A4Y3TVF2"/>
<comment type="caution">
    <text evidence="4">The sequence shown here is derived from an EMBL/GenBank/DDBJ whole genome shotgun (WGS) entry which is preliminary data.</text>
</comment>
<dbReference type="Gene3D" id="3.40.50.720">
    <property type="entry name" value="NAD(P)-binding Rossmann-like Domain"/>
    <property type="match status" value="1"/>
</dbReference>
<dbReference type="InterPro" id="IPR057326">
    <property type="entry name" value="KR_dom"/>
</dbReference>
<reference evidence="4 5" key="1">
    <citation type="submission" date="2019-06" db="EMBL/GenBank/DDBJ databases">
        <title>Whole genome shotgun sequence of Acetobacter peroxydans NBRC 13755.</title>
        <authorList>
            <person name="Hosoyama A."/>
            <person name="Uohara A."/>
            <person name="Ohji S."/>
            <person name="Ichikawa N."/>
        </authorList>
    </citation>
    <scope>NUCLEOTIDE SEQUENCE [LARGE SCALE GENOMIC DNA]</scope>
    <source>
        <strain evidence="4 5">NBRC 13755</strain>
    </source>
</reference>
<dbReference type="GO" id="GO:0016491">
    <property type="term" value="F:oxidoreductase activity"/>
    <property type="evidence" value="ECO:0007669"/>
    <property type="project" value="UniProtKB-KW"/>
</dbReference>
<dbReference type="SUPFAM" id="SSF51735">
    <property type="entry name" value="NAD(P)-binding Rossmann-fold domains"/>
    <property type="match status" value="1"/>
</dbReference>
<dbReference type="InterPro" id="IPR036291">
    <property type="entry name" value="NAD(P)-bd_dom_sf"/>
</dbReference>
<evidence type="ECO:0000256" key="2">
    <source>
        <dbReference type="ARBA" id="ARBA00023002"/>
    </source>
</evidence>
<protein>
    <submittedName>
        <fullName evidence="4">3-ketoacyl-ACP reductase</fullName>
    </submittedName>
</protein>
<dbReference type="Proteomes" id="UP000317730">
    <property type="component" value="Unassembled WGS sequence"/>
</dbReference>
<dbReference type="SMART" id="SM00822">
    <property type="entry name" value="PKS_KR"/>
    <property type="match status" value="1"/>
</dbReference>
<dbReference type="RefSeq" id="WP_141376371.1">
    <property type="nucleotide sequence ID" value="NZ_BAPL01000025.1"/>
</dbReference>
<dbReference type="Pfam" id="PF13561">
    <property type="entry name" value="adh_short_C2"/>
    <property type="match status" value="1"/>
</dbReference>
<gene>
    <name evidence="4" type="ORF">APE01nite_16190</name>
</gene>
<accession>A0A4Y3TVF2</accession>
<evidence type="ECO:0000256" key="1">
    <source>
        <dbReference type="ARBA" id="ARBA00006484"/>
    </source>
</evidence>
<name>A0A4Y3TVF2_9PROT</name>
<evidence type="ECO:0000313" key="4">
    <source>
        <dbReference type="EMBL" id="GEB85822.1"/>
    </source>
</evidence>
<sequence length="243" mass="25032">MTQRVALVTGGSRGIGAAIAERLASDGYDIALSYASNAAAAEQIAEKIRGMGRKALTIKANGASVEGNREVIGETMVVFGRIDALVCNAGTFFSGPINEMSVSQIEHILNLNVRAAMVETMEATKHMTRGGRIIYIGSAFGARAPFPGISLYAATKAALRGFAKGVARDLGPRGITANVVEPGPIDTDLNPDSGEVAALIRSFVATGAYGKARDIADMVSFLASPQAGYVTGAALPVDGGLEA</sequence>
<organism evidence="4 5">
    <name type="scientific">Acetobacter peroxydans</name>
    <dbReference type="NCBI Taxonomy" id="104098"/>
    <lineage>
        <taxon>Bacteria</taxon>
        <taxon>Pseudomonadati</taxon>
        <taxon>Pseudomonadota</taxon>
        <taxon>Alphaproteobacteria</taxon>
        <taxon>Acetobacterales</taxon>
        <taxon>Acetobacteraceae</taxon>
        <taxon>Acetobacter</taxon>
    </lineage>
</organism>
<proteinExistence type="inferred from homology"/>
<dbReference type="PRINTS" id="PR00081">
    <property type="entry name" value="GDHRDH"/>
</dbReference>
<dbReference type="PANTHER" id="PTHR43639:SF1">
    <property type="entry name" value="SHORT-CHAIN DEHYDROGENASE_REDUCTASE FAMILY PROTEIN"/>
    <property type="match status" value="1"/>
</dbReference>
<feature type="domain" description="Ketoreductase" evidence="3">
    <location>
        <begin position="4"/>
        <end position="183"/>
    </location>
</feature>
<comment type="similarity">
    <text evidence="1">Belongs to the short-chain dehydrogenases/reductases (SDR) family.</text>
</comment>
<evidence type="ECO:0000313" key="5">
    <source>
        <dbReference type="Proteomes" id="UP000317730"/>
    </source>
</evidence>